<evidence type="ECO:0000313" key="3">
    <source>
        <dbReference type="EMBL" id="MDY0884347.1"/>
    </source>
</evidence>
<dbReference type="InterPro" id="IPR036188">
    <property type="entry name" value="FAD/NAD-bd_sf"/>
</dbReference>
<dbReference type="PROSITE" id="PS50206">
    <property type="entry name" value="RHODANESE_3"/>
    <property type="match status" value="1"/>
</dbReference>
<dbReference type="EC" id="1.-.-.-" evidence="3"/>
<gene>
    <name evidence="3" type="ORF">SMD27_16000</name>
</gene>
<name>A0ABU5EEJ3_9PROT</name>
<dbReference type="Gene3D" id="3.50.50.60">
    <property type="entry name" value="FAD/NAD(P)-binding domain"/>
    <property type="match status" value="1"/>
</dbReference>
<dbReference type="Proteomes" id="UP001279642">
    <property type="component" value="Unassembled WGS sequence"/>
</dbReference>
<keyword evidence="4" id="KW-1185">Reference proteome</keyword>
<dbReference type="InterPro" id="IPR006076">
    <property type="entry name" value="FAD-dep_OxRdtase"/>
</dbReference>
<dbReference type="InterPro" id="IPR001763">
    <property type="entry name" value="Rhodanese-like_dom"/>
</dbReference>
<evidence type="ECO:0000256" key="1">
    <source>
        <dbReference type="ARBA" id="ARBA00023002"/>
    </source>
</evidence>
<protein>
    <submittedName>
        <fullName evidence="3">FAD-binding oxidoreductase</fullName>
        <ecNumber evidence="3">1.-.-.-</ecNumber>
    </submittedName>
</protein>
<dbReference type="RefSeq" id="WP_320509412.1">
    <property type="nucleotide sequence ID" value="NZ_JAXCLW010000004.1"/>
</dbReference>
<dbReference type="Gene3D" id="3.30.9.10">
    <property type="entry name" value="D-Amino Acid Oxidase, subunit A, domain 2"/>
    <property type="match status" value="1"/>
</dbReference>
<accession>A0ABU5EEJ3</accession>
<evidence type="ECO:0000313" key="4">
    <source>
        <dbReference type="Proteomes" id="UP001279642"/>
    </source>
</evidence>
<proteinExistence type="predicted"/>
<dbReference type="EMBL" id="JAXCLW010000004">
    <property type="protein sequence ID" value="MDY0884347.1"/>
    <property type="molecule type" value="Genomic_DNA"/>
</dbReference>
<feature type="domain" description="Rhodanese" evidence="2">
    <location>
        <begin position="32"/>
        <end position="77"/>
    </location>
</feature>
<sequence>MGFNNMLNIERSYYVATANRTTDHPRLTDVIDADLVVVGAGCTGLSAALHAAQRGLKVVVLEGGKVGWGASGRNGGQMSPGLRKGALGLVKQYGEERGRLIYKTTFAARQLVLDIIEKHSIQCDLKLTGHVSGIVKKSDIAHYEAEADCLRRVMGMDHLSILSSSETRKLVNTHYEAGTFSTVAGHMHPLNYTLGLAKAAVDAGVTIFENSAAIALERKPRIRVSTASGAVVARHAILAGDALLRGLEPEVNNRIMPVGNYIIATNPLPNAHELIPSDAAISDSRFVVNYYRLSADGRLLFGGGEKYTPRPPRDIAAFVRPYVEQTFPQLRGCKIDYAWGGLVSITTSRLPHIGRRGDVLFAHGYSGLGVLLSTLGGKILAESLVKNTPEFETFAALRPQAFPGRTALRSPLYVLAMLWYAMRDRL</sequence>
<keyword evidence="1 3" id="KW-0560">Oxidoreductase</keyword>
<dbReference type="PANTHER" id="PTHR13847:SF281">
    <property type="entry name" value="FAD DEPENDENT OXIDOREDUCTASE DOMAIN-CONTAINING PROTEIN"/>
    <property type="match status" value="1"/>
</dbReference>
<dbReference type="GO" id="GO:0016491">
    <property type="term" value="F:oxidoreductase activity"/>
    <property type="evidence" value="ECO:0007669"/>
    <property type="project" value="UniProtKB-KW"/>
</dbReference>
<dbReference type="SUPFAM" id="SSF51905">
    <property type="entry name" value="FAD/NAD(P)-binding domain"/>
    <property type="match status" value="1"/>
</dbReference>
<reference evidence="3 4" key="1">
    <citation type="journal article" date="2016" name="Antonie Van Leeuwenhoek">
        <title>Dongia soli sp. nov., isolated from soil from Dokdo, Korea.</title>
        <authorList>
            <person name="Kim D.U."/>
            <person name="Lee H."/>
            <person name="Kim H."/>
            <person name="Kim S.G."/>
            <person name="Ka J.O."/>
        </authorList>
    </citation>
    <scope>NUCLEOTIDE SEQUENCE [LARGE SCALE GENOMIC DNA]</scope>
    <source>
        <strain evidence="3 4">D78</strain>
    </source>
</reference>
<dbReference type="Pfam" id="PF01266">
    <property type="entry name" value="DAO"/>
    <property type="match status" value="1"/>
</dbReference>
<dbReference type="PANTHER" id="PTHR13847">
    <property type="entry name" value="SARCOSINE DEHYDROGENASE-RELATED"/>
    <property type="match status" value="1"/>
</dbReference>
<comment type="caution">
    <text evidence="3">The sequence shown here is derived from an EMBL/GenBank/DDBJ whole genome shotgun (WGS) entry which is preliminary data.</text>
</comment>
<evidence type="ECO:0000259" key="2">
    <source>
        <dbReference type="PROSITE" id="PS50206"/>
    </source>
</evidence>
<organism evidence="3 4">
    <name type="scientific">Dongia soli</name>
    <dbReference type="NCBI Taxonomy" id="600628"/>
    <lineage>
        <taxon>Bacteria</taxon>
        <taxon>Pseudomonadati</taxon>
        <taxon>Pseudomonadota</taxon>
        <taxon>Alphaproteobacteria</taxon>
        <taxon>Rhodospirillales</taxon>
        <taxon>Dongiaceae</taxon>
        <taxon>Dongia</taxon>
    </lineage>
</organism>